<dbReference type="Proteomes" id="UP000010471">
    <property type="component" value="Chromosome"/>
</dbReference>
<dbReference type="EMBL" id="CP003630">
    <property type="protein sequence ID" value="AFZ20358.1"/>
    <property type="molecule type" value="Genomic_DNA"/>
</dbReference>
<keyword evidence="3" id="KW-1185">Reference proteome</keyword>
<proteinExistence type="predicted"/>
<dbReference type="KEGG" id="mic:Mic7113_4685"/>
<evidence type="ECO:0000313" key="2">
    <source>
        <dbReference type="EMBL" id="AFZ20358.1"/>
    </source>
</evidence>
<protein>
    <submittedName>
        <fullName evidence="2">Uncharacterized protein</fullName>
    </submittedName>
</protein>
<evidence type="ECO:0000313" key="3">
    <source>
        <dbReference type="Proteomes" id="UP000010471"/>
    </source>
</evidence>
<keyword evidence="1" id="KW-1133">Transmembrane helix</keyword>
<evidence type="ECO:0000256" key="1">
    <source>
        <dbReference type="SAM" id="Phobius"/>
    </source>
</evidence>
<feature type="transmembrane region" description="Helical" evidence="1">
    <location>
        <begin position="6"/>
        <end position="31"/>
    </location>
</feature>
<sequence>MENTEWLNWVAGGLAIAIFIGGMLMMFTTVWTTKKK</sequence>
<keyword evidence="1" id="KW-0812">Transmembrane</keyword>
<gene>
    <name evidence="2" type="ORF">Mic7113_4685</name>
</gene>
<reference evidence="2 3" key="1">
    <citation type="submission" date="2012-06" db="EMBL/GenBank/DDBJ databases">
        <title>Finished chromosome of genome of Microcoleus sp. PCC 7113.</title>
        <authorList>
            <consortium name="US DOE Joint Genome Institute"/>
            <person name="Gugger M."/>
            <person name="Coursin T."/>
            <person name="Rippka R."/>
            <person name="Tandeau De Marsac N."/>
            <person name="Huntemann M."/>
            <person name="Wei C.-L."/>
            <person name="Han J."/>
            <person name="Detter J.C."/>
            <person name="Han C."/>
            <person name="Tapia R."/>
            <person name="Chen A."/>
            <person name="Kyrpides N."/>
            <person name="Mavromatis K."/>
            <person name="Markowitz V."/>
            <person name="Szeto E."/>
            <person name="Ivanova N."/>
            <person name="Pagani I."/>
            <person name="Pati A."/>
            <person name="Goodwin L."/>
            <person name="Nordberg H.P."/>
            <person name="Cantor M.N."/>
            <person name="Hua S.X."/>
            <person name="Woyke T."/>
            <person name="Kerfeld C.A."/>
        </authorList>
    </citation>
    <scope>NUCLEOTIDE SEQUENCE [LARGE SCALE GENOMIC DNA]</scope>
    <source>
        <strain evidence="2 3">PCC 7113</strain>
    </source>
</reference>
<accession>K9WJI6</accession>
<organism evidence="2 3">
    <name type="scientific">Allocoleopsis franciscana PCC 7113</name>
    <dbReference type="NCBI Taxonomy" id="1173027"/>
    <lineage>
        <taxon>Bacteria</taxon>
        <taxon>Bacillati</taxon>
        <taxon>Cyanobacteriota</taxon>
        <taxon>Cyanophyceae</taxon>
        <taxon>Coleofasciculales</taxon>
        <taxon>Coleofasciculaceae</taxon>
        <taxon>Allocoleopsis</taxon>
        <taxon>Allocoleopsis franciscana</taxon>
    </lineage>
</organism>
<keyword evidence="1" id="KW-0472">Membrane</keyword>
<dbReference type="HOGENOM" id="CLU_218749_0_1_3"/>
<name>K9WJI6_9CYAN</name>
<dbReference type="AlphaFoldDB" id="K9WJI6"/>